<evidence type="ECO:0000256" key="1">
    <source>
        <dbReference type="SAM" id="MobiDB-lite"/>
    </source>
</evidence>
<reference evidence="5" key="3">
    <citation type="journal article" date="2012" name="PLoS Pathog.">
        <title>Comparative genomics of the apicomplexan parasites Toxoplasma gondii and Neospora caninum: Coccidia differing in host range and transmission strategy.</title>
        <authorList>
            <person name="Reid A.J."/>
            <person name="Vermont S.J."/>
            <person name="Cotton J.A."/>
            <person name="Harris D."/>
            <person name="Hill-Cawthorne G.A."/>
            <person name="Konen-Waisman S."/>
            <person name="Latham S.M."/>
            <person name="Mourier T."/>
            <person name="Norton R."/>
            <person name="Quail M.A."/>
            <person name="Sanders M."/>
            <person name="Shanmugam D."/>
            <person name="Sohal A."/>
            <person name="Wasmuth J.D."/>
            <person name="Brunk B."/>
            <person name="Grigg M.E."/>
            <person name="Howard J.C."/>
            <person name="Parkinson J."/>
            <person name="Roos D.S."/>
            <person name="Trees A.J."/>
            <person name="Berriman M."/>
            <person name="Pain A."/>
            <person name="Wastling J.M."/>
        </authorList>
    </citation>
    <scope>NUCLEOTIDE SEQUENCE [LARGE SCALE GENOMIC DNA]</scope>
    <source>
        <strain evidence="5">Liverpool</strain>
    </source>
</reference>
<organism evidence="3 5">
    <name type="scientific">Neospora caninum (strain Liverpool)</name>
    <dbReference type="NCBI Taxonomy" id="572307"/>
    <lineage>
        <taxon>Eukaryota</taxon>
        <taxon>Sar</taxon>
        <taxon>Alveolata</taxon>
        <taxon>Apicomplexa</taxon>
        <taxon>Conoidasida</taxon>
        <taxon>Coccidia</taxon>
        <taxon>Eucoccidiorida</taxon>
        <taxon>Eimeriorina</taxon>
        <taxon>Sarcocystidae</taxon>
        <taxon>Neospora</taxon>
    </lineage>
</organism>
<accession>F0VJG9</accession>
<sequence>MASPSERDSRRRGSSDEQKSSQSSWFPVAVGTALGALAVGAVGWFLYQDAESERERAAFERRRLLREEQQREREREAVSARGGTRSESCRETQPPETVTEISTEASTEAEERQVPAEGAFPASSHRGKRADER</sequence>
<reference evidence="3" key="2">
    <citation type="submission" date="2011-03" db="EMBL/GenBank/DDBJ databases">
        <title>Comparative genomics and transcriptomics of Neospora caninum and Toxoplasma gondii.</title>
        <authorList>
            <person name="Reid A.J."/>
            <person name="Sohal A."/>
            <person name="Harris D."/>
            <person name="Quail M."/>
            <person name="Sanders M."/>
            <person name="Berriman M."/>
            <person name="Wastling J.M."/>
            <person name="Pain A."/>
        </authorList>
    </citation>
    <scope>NUCLEOTIDE SEQUENCE</scope>
    <source>
        <strain evidence="3">Liverpool</strain>
    </source>
</reference>
<keyword evidence="5" id="KW-1185">Reference proteome</keyword>
<dbReference type="OMA" id="QSSWFPV"/>
<dbReference type="GeneID" id="13443527"/>
<dbReference type="InParanoid" id="F0VJG9"/>
<dbReference type="Proteomes" id="UP000007494">
    <property type="component" value="Chromosome VIII"/>
</dbReference>
<feature type="region of interest" description="Disordered" evidence="1">
    <location>
        <begin position="1"/>
        <end position="25"/>
    </location>
</feature>
<evidence type="ECO:0000313" key="4">
    <source>
        <dbReference type="EMBL" id="CEL67875.1"/>
    </source>
</evidence>
<feature type="compositionally biased region" description="Low complexity" evidence="1">
    <location>
        <begin position="96"/>
        <end position="106"/>
    </location>
</feature>
<dbReference type="eggNOG" id="ENOG502TMAE">
    <property type="taxonomic scope" value="Eukaryota"/>
</dbReference>
<evidence type="ECO:0000313" key="3">
    <source>
        <dbReference type="EMBL" id="CBZ53880.1"/>
    </source>
</evidence>
<reference evidence="4" key="4">
    <citation type="journal article" date="2015" name="PLoS ONE">
        <title>Comprehensive Evaluation of Toxoplasma gondii VEG and Neospora caninum LIV Genomes with Tachyzoite Stage Transcriptome and Proteome Defines Novel Transcript Features.</title>
        <authorList>
            <person name="Ramaprasad A."/>
            <person name="Mourier T."/>
            <person name="Naeem R."/>
            <person name="Malas T.B."/>
            <person name="Moussa E."/>
            <person name="Panigrahi A."/>
            <person name="Vermont S.J."/>
            <person name="Otto T.D."/>
            <person name="Wastling J."/>
            <person name="Pain A."/>
        </authorList>
    </citation>
    <scope>NUCLEOTIDE SEQUENCE</scope>
    <source>
        <strain evidence="4">Liverpool</strain>
    </source>
</reference>
<feature type="compositionally biased region" description="Basic and acidic residues" evidence="1">
    <location>
        <begin position="1"/>
        <end position="19"/>
    </location>
</feature>
<reference evidence="3" key="1">
    <citation type="submission" date="2011-02" db="EMBL/GenBank/DDBJ databases">
        <authorList>
            <person name="Aslett M."/>
        </authorList>
    </citation>
    <scope>NUCLEOTIDE SEQUENCE</scope>
    <source>
        <strain evidence="3">Liverpool</strain>
    </source>
</reference>
<protein>
    <recommendedName>
        <fullName evidence="6">Transmembrane protein</fullName>
    </recommendedName>
</protein>
<name>F0VJG9_NEOCL</name>
<keyword evidence="2" id="KW-0472">Membrane</keyword>
<proteinExistence type="predicted"/>
<evidence type="ECO:0008006" key="6">
    <source>
        <dbReference type="Google" id="ProtNLM"/>
    </source>
</evidence>
<dbReference type="EMBL" id="LN714483">
    <property type="protein sequence ID" value="CEL67875.1"/>
    <property type="molecule type" value="Genomic_DNA"/>
</dbReference>
<dbReference type="EMBL" id="FR823390">
    <property type="protein sequence ID" value="CBZ53880.1"/>
    <property type="molecule type" value="Genomic_DNA"/>
</dbReference>
<feature type="compositionally biased region" description="Basic and acidic residues" evidence="1">
    <location>
        <begin position="66"/>
        <end position="78"/>
    </location>
</feature>
<gene>
    <name evidence="4" type="ORF">BN1204_036620</name>
    <name evidence="3" type="ORF">NCLIV_036620</name>
</gene>
<dbReference type="RefSeq" id="XP_003883912.1">
    <property type="nucleotide sequence ID" value="XM_003883863.1"/>
</dbReference>
<keyword evidence="2" id="KW-0812">Transmembrane</keyword>
<feature type="region of interest" description="Disordered" evidence="1">
    <location>
        <begin position="66"/>
        <end position="133"/>
    </location>
</feature>
<dbReference type="AlphaFoldDB" id="F0VJG9"/>
<evidence type="ECO:0000313" key="5">
    <source>
        <dbReference type="Proteomes" id="UP000007494"/>
    </source>
</evidence>
<dbReference type="VEuPathDB" id="ToxoDB:NCLIV_036620"/>
<keyword evidence="2" id="KW-1133">Transmembrane helix</keyword>
<evidence type="ECO:0000256" key="2">
    <source>
        <dbReference type="SAM" id="Phobius"/>
    </source>
</evidence>
<feature type="transmembrane region" description="Helical" evidence="2">
    <location>
        <begin position="25"/>
        <end position="47"/>
    </location>
</feature>